<dbReference type="Gene3D" id="3.40.50.1820">
    <property type="entry name" value="alpha/beta hydrolase"/>
    <property type="match status" value="1"/>
</dbReference>
<evidence type="ECO:0000313" key="4">
    <source>
        <dbReference type="Proteomes" id="UP000550729"/>
    </source>
</evidence>
<evidence type="ECO:0000256" key="1">
    <source>
        <dbReference type="ARBA" id="ARBA00022801"/>
    </source>
</evidence>
<dbReference type="Pfam" id="PF07859">
    <property type="entry name" value="Abhydrolase_3"/>
    <property type="match status" value="1"/>
</dbReference>
<dbReference type="InterPro" id="IPR013094">
    <property type="entry name" value="AB_hydrolase_3"/>
</dbReference>
<feature type="domain" description="Alpha/beta hydrolase fold-3" evidence="2">
    <location>
        <begin position="86"/>
        <end position="278"/>
    </location>
</feature>
<dbReference type="GO" id="GO:0016787">
    <property type="term" value="F:hydrolase activity"/>
    <property type="evidence" value="ECO:0007669"/>
    <property type="project" value="UniProtKB-KW"/>
</dbReference>
<keyword evidence="1 3" id="KW-0378">Hydrolase</keyword>
<comment type="caution">
    <text evidence="3">The sequence shown here is derived from an EMBL/GenBank/DDBJ whole genome shotgun (WGS) entry which is preliminary data.</text>
</comment>
<dbReference type="EMBL" id="JABBNB010000021">
    <property type="protein sequence ID" value="NMO03297.1"/>
    <property type="molecule type" value="Genomic_DNA"/>
</dbReference>
<dbReference type="Proteomes" id="UP000550729">
    <property type="component" value="Unassembled WGS sequence"/>
</dbReference>
<sequence>MHFSLTQLLEAFPEDMLDHTRAYYDTKQPGAGPASLDELREVRAARQAYKRDARAVTETAEYDGRTVPVRIFTPDLPPLGVVLDIPGGGFYLSSDGRHDSVNRELAGTAGVAVVSVDYRLAPESPWPAAPEDCETAALWLIDSAAERFGTDRLVVGGTSAGATLALTTLLRLRDRGLVDEFAGAVLRFGTYDLSGSTPAGRRIADEYFLSAYLADAEDRTLPDISPVFADLTGLPPTLLVVGADDVLLEDNMAMASRLSAAHNDVDLRIYPLAPHGFTSHPTSVAYQAREDVAQWISAAVAEPAGEPWDDESFTEMRVAARTDPARLVELLSDRSLHDIAQLIGEAVLRALDANIPAAHELATRLVKTLNARRWAGDDELSTAVNSALGVGPAPTLPTARVDLEELSAALEDGRGEGGRLNVTNGLLWHGDPSYYSDDELPDFESDDWLFVGSLGSRESYRDMEIFISSLTDADLAAQLDRAITGRGAFRRFKDVLFDRPDERFAYYLLTNERKRGRAREWLAFVGYRVALEPPE</sequence>
<organism evidence="3 4">
    <name type="scientific">Gordonia asplenii</name>
    <dbReference type="NCBI Taxonomy" id="2725283"/>
    <lineage>
        <taxon>Bacteria</taxon>
        <taxon>Bacillati</taxon>
        <taxon>Actinomycetota</taxon>
        <taxon>Actinomycetes</taxon>
        <taxon>Mycobacteriales</taxon>
        <taxon>Gordoniaceae</taxon>
        <taxon>Gordonia</taxon>
    </lineage>
</organism>
<keyword evidence="4" id="KW-1185">Reference proteome</keyword>
<dbReference type="InterPro" id="IPR029058">
    <property type="entry name" value="AB_hydrolase_fold"/>
</dbReference>
<dbReference type="SUPFAM" id="SSF53474">
    <property type="entry name" value="alpha/beta-Hydrolases"/>
    <property type="match status" value="1"/>
</dbReference>
<proteinExistence type="predicted"/>
<reference evidence="3 4" key="1">
    <citation type="submission" date="2020-04" db="EMBL/GenBank/DDBJ databases">
        <title>Gordonia sp. nov. TBRC 11910.</title>
        <authorList>
            <person name="Suriyachadkun C."/>
        </authorList>
    </citation>
    <scope>NUCLEOTIDE SEQUENCE [LARGE SCALE GENOMIC DNA]</scope>
    <source>
        <strain evidence="3 4">TBRC 11910</strain>
    </source>
</reference>
<dbReference type="InterPro" id="IPR005361">
    <property type="entry name" value="UPF0158"/>
</dbReference>
<dbReference type="PANTHER" id="PTHR48081:SF8">
    <property type="entry name" value="ALPHA_BETA HYDROLASE FOLD-3 DOMAIN-CONTAINING PROTEIN-RELATED"/>
    <property type="match status" value="1"/>
</dbReference>
<name>A0A848KYS6_9ACTN</name>
<gene>
    <name evidence="3" type="ORF">HH308_18960</name>
</gene>
<evidence type="ECO:0000259" key="2">
    <source>
        <dbReference type="Pfam" id="PF07859"/>
    </source>
</evidence>
<dbReference type="InterPro" id="IPR050300">
    <property type="entry name" value="GDXG_lipolytic_enzyme"/>
</dbReference>
<protein>
    <submittedName>
        <fullName evidence="3">Alpha/beta hydrolase fold domain-containing protein</fullName>
    </submittedName>
</protein>
<dbReference type="AlphaFoldDB" id="A0A848KYS6"/>
<accession>A0A848KYS6</accession>
<dbReference type="Pfam" id="PF03682">
    <property type="entry name" value="UPF0158"/>
    <property type="match status" value="1"/>
</dbReference>
<dbReference type="PANTHER" id="PTHR48081">
    <property type="entry name" value="AB HYDROLASE SUPERFAMILY PROTEIN C4A8.06C"/>
    <property type="match status" value="1"/>
</dbReference>
<evidence type="ECO:0000313" key="3">
    <source>
        <dbReference type="EMBL" id="NMO03297.1"/>
    </source>
</evidence>